<dbReference type="AlphaFoldDB" id="A0A8I1JIF9"/>
<gene>
    <name evidence="2" type="ORF">JEU22_00955</name>
</gene>
<protein>
    <submittedName>
        <fullName evidence="2">Uncharacterized protein</fullName>
    </submittedName>
</protein>
<dbReference type="EMBL" id="JAEHTE010000001">
    <property type="protein sequence ID" value="MBI6882474.1"/>
    <property type="molecule type" value="Genomic_DNA"/>
</dbReference>
<feature type="transmembrane region" description="Helical" evidence="1">
    <location>
        <begin position="37"/>
        <end position="60"/>
    </location>
</feature>
<evidence type="ECO:0000313" key="2">
    <source>
        <dbReference type="EMBL" id="MBI6882474.1"/>
    </source>
</evidence>
<name>A0A8I1JIF9_PSEPU</name>
<dbReference type="RefSeq" id="WP_198746091.1">
    <property type="nucleotide sequence ID" value="NZ_JAEHTE010000001.1"/>
</dbReference>
<accession>A0A8I1JIF9</accession>
<keyword evidence="1" id="KW-0472">Membrane</keyword>
<reference evidence="2" key="1">
    <citation type="submission" date="2020-12" db="EMBL/GenBank/DDBJ databases">
        <title>Enhanced detection system for hospital associated transmission using whole genome sequencing surveillance.</title>
        <authorList>
            <person name="Harrison L.H."/>
            <person name="Van Tyne D."/>
            <person name="Marsh J.W."/>
            <person name="Griffith M.P."/>
            <person name="Snyder D.J."/>
            <person name="Cooper V.S."/>
            <person name="Mustapha M."/>
        </authorList>
    </citation>
    <scope>NUCLEOTIDE SEQUENCE</scope>
    <source>
        <strain evidence="2">PSB00042</strain>
    </source>
</reference>
<keyword evidence="1" id="KW-1133">Transmembrane helix</keyword>
<organism evidence="2 3">
    <name type="scientific">Pseudomonas putida</name>
    <name type="common">Arthrobacter siderocapsulatus</name>
    <dbReference type="NCBI Taxonomy" id="303"/>
    <lineage>
        <taxon>Bacteria</taxon>
        <taxon>Pseudomonadati</taxon>
        <taxon>Pseudomonadota</taxon>
        <taxon>Gammaproteobacteria</taxon>
        <taxon>Pseudomonadales</taxon>
        <taxon>Pseudomonadaceae</taxon>
        <taxon>Pseudomonas</taxon>
    </lineage>
</organism>
<dbReference type="Proteomes" id="UP000637061">
    <property type="component" value="Unassembled WGS sequence"/>
</dbReference>
<evidence type="ECO:0000256" key="1">
    <source>
        <dbReference type="SAM" id="Phobius"/>
    </source>
</evidence>
<comment type="caution">
    <text evidence="2">The sequence shown here is derived from an EMBL/GenBank/DDBJ whole genome shotgun (WGS) entry which is preliminary data.</text>
</comment>
<feature type="transmembrane region" description="Helical" evidence="1">
    <location>
        <begin position="75"/>
        <end position="96"/>
    </location>
</feature>
<sequence length="99" mass="10756">MSVICKHCHTRLPSDPLQCCICGAMLRKPRLNAAGKVLIFLILIGLVTTLYACGDLIYQVFGEPGISPYLAGAKIAAWTAGFFVYMKVIGLFEGFARNS</sequence>
<evidence type="ECO:0000313" key="3">
    <source>
        <dbReference type="Proteomes" id="UP000637061"/>
    </source>
</evidence>
<proteinExistence type="predicted"/>
<keyword evidence="1" id="KW-0812">Transmembrane</keyword>